<keyword evidence="2" id="KW-1185">Reference proteome</keyword>
<dbReference type="InterPro" id="IPR025366">
    <property type="entry name" value="DUF4270"/>
</dbReference>
<organism evidence="1 2">
    <name type="scientific">Frigoriflavimonas asaccharolytica</name>
    <dbReference type="NCBI Taxonomy" id="2735899"/>
    <lineage>
        <taxon>Bacteria</taxon>
        <taxon>Pseudomonadati</taxon>
        <taxon>Bacteroidota</taxon>
        <taxon>Flavobacteriia</taxon>
        <taxon>Flavobacteriales</taxon>
        <taxon>Weeksellaceae</taxon>
        <taxon>Frigoriflavimonas</taxon>
    </lineage>
</organism>
<dbReference type="RefSeq" id="WP_226927452.1">
    <property type="nucleotide sequence ID" value="NZ_JABSNO010000008.1"/>
</dbReference>
<dbReference type="AlphaFoldDB" id="A0A8J8K510"/>
<reference evidence="1" key="1">
    <citation type="submission" date="2020-05" db="EMBL/GenBank/DDBJ databases">
        <title>Genomic Encyclopedia of Type Strains, Phase IV (KMG-V): Genome sequencing to study the core and pangenomes of soil and plant-associated prokaryotes.</title>
        <authorList>
            <person name="Whitman W."/>
        </authorList>
    </citation>
    <scope>NUCLEOTIDE SEQUENCE</scope>
    <source>
        <strain evidence="1">16F</strain>
    </source>
</reference>
<dbReference type="EMBL" id="JABSNO010000008">
    <property type="protein sequence ID" value="NRS92325.1"/>
    <property type="molecule type" value="Genomic_DNA"/>
</dbReference>
<proteinExistence type="predicted"/>
<dbReference type="Proteomes" id="UP000610746">
    <property type="component" value="Unassembled WGS sequence"/>
</dbReference>
<sequence>MIKDFKKIIYIASIIFCGSLFLYNCESDADNLGEQLFAGEGSNANVELFDVIAYNIDNNDSIRSDASQLGFAQIGAFAEGVFGTQKAAYTTQLRMQEYSPTFGTNAIVDSVVLDFQMPIGLYASDSLTTTTTSITYPGAIAATKVVNSYPLYKYGKTKLGSDKTLFNINVHEVSDFLKSSTDEYYSDENIATSTLLGTKLFDGTVKSTKITNNTGSSDIFNVDPSIRIPLNAAYFQSKIIDKAGSLDLKDAYNFIRYFKGVKVSVVENDGYLFAINPASANIIIYYQNDLVSGTVTTRVPQTFNLTMGTSLSSHVGQFSYNRTGTIVADALATINTNTGDKKLYPQGMGGPSVGFRIPPATIALLKNKVQNEKIGIISAKVRIYTDNSVWNNNYTKPSNFVFLKNGATSFLTEVSSLNAAPGFSLVKAYDTDKNPAYYDFTITTTLKEIVEKELANEDFIVHMGSFLVDSVGSLVRYSSTSRAFTPNRLVLVGTDATNPQRIQLHITYGSK</sequence>
<name>A0A8J8K510_9FLAO</name>
<accession>A0A8J8K510</accession>
<evidence type="ECO:0008006" key="3">
    <source>
        <dbReference type="Google" id="ProtNLM"/>
    </source>
</evidence>
<evidence type="ECO:0000313" key="1">
    <source>
        <dbReference type="EMBL" id="NRS92325.1"/>
    </source>
</evidence>
<protein>
    <recommendedName>
        <fullName evidence="3">DUF4270 family protein</fullName>
    </recommendedName>
</protein>
<comment type="caution">
    <text evidence="1">The sequence shown here is derived from an EMBL/GenBank/DDBJ whole genome shotgun (WGS) entry which is preliminary data.</text>
</comment>
<evidence type="ECO:0000313" key="2">
    <source>
        <dbReference type="Proteomes" id="UP000610746"/>
    </source>
</evidence>
<gene>
    <name evidence="1" type="ORF">HNQ03_001393</name>
</gene>
<dbReference type="Pfam" id="PF14092">
    <property type="entry name" value="DUF4270"/>
    <property type="match status" value="1"/>
</dbReference>